<proteinExistence type="predicted"/>
<keyword evidence="2" id="KW-1185">Reference proteome</keyword>
<evidence type="ECO:0000313" key="2">
    <source>
        <dbReference type="Proteomes" id="UP000320653"/>
    </source>
</evidence>
<sequence length="67" mass="7564">MDMLLEVHRNLEKLATMGEREREDARSDNVSSFYVDPAFGDYIVEEKPDGVKVLTPFTPLPHADAAE</sequence>
<organism evidence="1 2">
    <name type="scientific">Neorhizobium alkalisoli</name>
    <dbReference type="NCBI Taxonomy" id="528178"/>
    <lineage>
        <taxon>Bacteria</taxon>
        <taxon>Pseudomonadati</taxon>
        <taxon>Pseudomonadota</taxon>
        <taxon>Alphaproteobacteria</taxon>
        <taxon>Hyphomicrobiales</taxon>
        <taxon>Rhizobiaceae</taxon>
        <taxon>Rhizobium/Agrobacterium group</taxon>
        <taxon>Neorhizobium</taxon>
    </lineage>
</organism>
<name>A0A561QHA3_9HYPH</name>
<gene>
    <name evidence="1" type="ORF">FHW37_107122</name>
</gene>
<dbReference type="EMBL" id="VIWP01000007">
    <property type="protein sequence ID" value="TWF49755.1"/>
    <property type="molecule type" value="Genomic_DNA"/>
</dbReference>
<comment type="caution">
    <text evidence="1">The sequence shown here is derived from an EMBL/GenBank/DDBJ whole genome shotgun (WGS) entry which is preliminary data.</text>
</comment>
<protein>
    <submittedName>
        <fullName evidence="1">Uncharacterized protein</fullName>
    </submittedName>
</protein>
<dbReference type="RefSeq" id="WP_145641010.1">
    <property type="nucleotide sequence ID" value="NZ_VIWP01000007.1"/>
</dbReference>
<dbReference type="AlphaFoldDB" id="A0A561QHA3"/>
<dbReference type="Proteomes" id="UP000320653">
    <property type="component" value="Unassembled WGS sequence"/>
</dbReference>
<reference evidence="1 2" key="1">
    <citation type="submission" date="2019-06" db="EMBL/GenBank/DDBJ databases">
        <title>Sorghum-associated microbial communities from plants grown in Nebraska, USA.</title>
        <authorList>
            <person name="Schachtman D."/>
        </authorList>
    </citation>
    <scope>NUCLEOTIDE SEQUENCE [LARGE SCALE GENOMIC DNA]</scope>
    <source>
        <strain evidence="1 2">1225</strain>
    </source>
</reference>
<accession>A0A561QHA3</accession>
<dbReference type="OrthoDB" id="7916674at2"/>
<evidence type="ECO:0000313" key="1">
    <source>
        <dbReference type="EMBL" id="TWF49755.1"/>
    </source>
</evidence>